<name>A0A1K1LE09_9BACT</name>
<sequence length="157" mass="18354">MFVMGRYADPTEKAIRCPLKGHQRPLLACLACRHFPCRAMTEERLALLRTSPFVQLDTKNSKLLPRRHVMYIFRMTSGELRDAPDDFSPDAPDFDQLADVEEVLVIGKVLVKQLRLVAKPREERDRIREQLSTPDLPEEVEEEKPRRRRRSSVRDED</sequence>
<evidence type="ECO:0000313" key="2">
    <source>
        <dbReference type="EMBL" id="SFV72947.1"/>
    </source>
</evidence>
<feature type="region of interest" description="Disordered" evidence="1">
    <location>
        <begin position="119"/>
        <end position="157"/>
    </location>
</feature>
<dbReference type="AlphaFoldDB" id="A0A1K1LE09"/>
<reference evidence="3" key="1">
    <citation type="submission" date="2016-10" db="EMBL/GenBank/DDBJ databases">
        <authorList>
            <person name="Wegmann U."/>
        </authorList>
    </citation>
    <scope>NUCLEOTIDE SEQUENCE [LARGE SCALE GENOMIC DNA]</scope>
</reference>
<evidence type="ECO:0000313" key="3">
    <source>
        <dbReference type="Proteomes" id="UP000186323"/>
    </source>
</evidence>
<proteinExistence type="predicted"/>
<accession>A0A1K1LE09</accession>
<dbReference type="EMBL" id="LT630450">
    <property type="protein sequence ID" value="SFV72947.1"/>
    <property type="molecule type" value="Genomic_DNA"/>
</dbReference>
<feature type="compositionally biased region" description="Basic and acidic residues" evidence="1">
    <location>
        <begin position="119"/>
        <end position="129"/>
    </location>
</feature>
<protein>
    <submittedName>
        <fullName evidence="2">Uncharacterized protein</fullName>
    </submittedName>
</protein>
<dbReference type="Proteomes" id="UP000186323">
    <property type="component" value="Chromosome I"/>
</dbReference>
<gene>
    <name evidence="2" type="ORF">DESPIGER_1084</name>
</gene>
<dbReference type="KEGG" id="dpg:DESPIGER_1084"/>
<keyword evidence="3" id="KW-1185">Reference proteome</keyword>
<organism evidence="2 3">
    <name type="scientific">Desulfovibrio piger</name>
    <dbReference type="NCBI Taxonomy" id="901"/>
    <lineage>
        <taxon>Bacteria</taxon>
        <taxon>Pseudomonadati</taxon>
        <taxon>Thermodesulfobacteriota</taxon>
        <taxon>Desulfovibrionia</taxon>
        <taxon>Desulfovibrionales</taxon>
        <taxon>Desulfovibrionaceae</taxon>
        <taxon>Desulfovibrio</taxon>
    </lineage>
</organism>
<evidence type="ECO:0000256" key="1">
    <source>
        <dbReference type="SAM" id="MobiDB-lite"/>
    </source>
</evidence>